<evidence type="ECO:0000256" key="4">
    <source>
        <dbReference type="ARBA" id="ARBA00022692"/>
    </source>
</evidence>
<feature type="transmembrane region" description="Helical" evidence="7">
    <location>
        <begin position="223"/>
        <end position="244"/>
    </location>
</feature>
<dbReference type="GO" id="GO:0005886">
    <property type="term" value="C:plasma membrane"/>
    <property type="evidence" value="ECO:0007669"/>
    <property type="project" value="UniProtKB-SubCell"/>
</dbReference>
<feature type="domain" description="TRAP C4-dicarboxylate transport system permease DctM subunit" evidence="8">
    <location>
        <begin position="18"/>
        <end position="426"/>
    </location>
</feature>
<dbReference type="PANTHER" id="PTHR33362">
    <property type="entry name" value="SIALIC ACID TRAP TRANSPORTER PERMEASE PROTEIN SIAT-RELATED"/>
    <property type="match status" value="1"/>
</dbReference>
<feature type="transmembrane region" description="Helical" evidence="7">
    <location>
        <begin position="12"/>
        <end position="44"/>
    </location>
</feature>
<evidence type="ECO:0000256" key="6">
    <source>
        <dbReference type="ARBA" id="ARBA00023136"/>
    </source>
</evidence>
<keyword evidence="2" id="KW-1003">Cell membrane</keyword>
<keyword evidence="10" id="KW-1185">Reference proteome</keyword>
<keyword evidence="5 7" id="KW-1133">Transmembrane helix</keyword>
<gene>
    <name evidence="9" type="ORF">SAMN04488692_1093</name>
</gene>
<dbReference type="AlphaFoldDB" id="A0A1G9MT26"/>
<dbReference type="RefSeq" id="WP_200769708.1">
    <property type="nucleotide sequence ID" value="NZ_FNGO01000009.1"/>
</dbReference>
<dbReference type="InterPro" id="IPR010656">
    <property type="entry name" value="DctM"/>
</dbReference>
<evidence type="ECO:0000256" key="5">
    <source>
        <dbReference type="ARBA" id="ARBA00022989"/>
    </source>
</evidence>
<name>A0A1G9MT26_9FIRM</name>
<feature type="transmembrane region" description="Helical" evidence="7">
    <location>
        <begin position="107"/>
        <end position="132"/>
    </location>
</feature>
<comment type="subcellular location">
    <subcellularLocation>
        <location evidence="1">Cell inner membrane</location>
        <topology evidence="1">Multi-pass membrane protein</topology>
    </subcellularLocation>
</comment>
<keyword evidence="3" id="KW-0997">Cell inner membrane</keyword>
<dbReference type="EMBL" id="FNGO01000009">
    <property type="protein sequence ID" value="SDL77390.1"/>
    <property type="molecule type" value="Genomic_DNA"/>
</dbReference>
<sequence>MKQDDRGSDKSMAVMAILLFLLTMLIGLPIAFALGLSSVFVAVSQEYQLLQWAQRIYSGLDSFTLLAVPFFVLAGNIMNTGGITERLVDFAQYAVGRISGGLAQTNILVSMLFAGISGAAVADTSAIGSVLIPAMEKEGYDSDFSAAITVASSSAGPIIPPSILMVLYGVSTGTSIGALFLAGMVPGILLGVGLMIVTYLYARRRNYPRLEIDFELKVFLRKFKDVLIPLLAPVIIVGGIVGGIFTPTEAASVAVLYALIVTLFIYRELELADLPGVFLSSGLLSGVILLIIGFANTVAWIISMEQVGVTVAGSIQAFTDNTLLFLLLINLFLLFIGMFMEAGAAIIILAPILSPLAQQYGIHPLHFGFVMVLNLTIALSTPPIGICLFVGSKISGVDVKRLSIAILPFLMLLIGVLLLVTYVPAISMWVPEIFGYYP</sequence>
<evidence type="ECO:0000259" key="8">
    <source>
        <dbReference type="Pfam" id="PF06808"/>
    </source>
</evidence>
<dbReference type="InterPro" id="IPR004681">
    <property type="entry name" value="TRAP_DctM"/>
</dbReference>
<dbReference type="NCBIfam" id="TIGR00786">
    <property type="entry name" value="dctM"/>
    <property type="match status" value="1"/>
</dbReference>
<feature type="transmembrane region" description="Helical" evidence="7">
    <location>
        <begin position="365"/>
        <end position="391"/>
    </location>
</feature>
<feature type="transmembrane region" description="Helical" evidence="7">
    <location>
        <begin position="323"/>
        <end position="353"/>
    </location>
</feature>
<feature type="transmembrane region" description="Helical" evidence="7">
    <location>
        <begin position="250"/>
        <end position="266"/>
    </location>
</feature>
<feature type="transmembrane region" description="Helical" evidence="7">
    <location>
        <begin position="176"/>
        <end position="202"/>
    </location>
</feature>
<dbReference type="STRING" id="321763.SAMN04488692_1093"/>
<feature type="transmembrane region" description="Helical" evidence="7">
    <location>
        <begin position="144"/>
        <end position="170"/>
    </location>
</feature>
<feature type="transmembrane region" description="Helical" evidence="7">
    <location>
        <begin position="56"/>
        <end position="78"/>
    </location>
</feature>
<dbReference type="PIRSF" id="PIRSF006066">
    <property type="entry name" value="HI0050"/>
    <property type="match status" value="1"/>
</dbReference>
<dbReference type="Proteomes" id="UP000199476">
    <property type="component" value="Unassembled WGS sequence"/>
</dbReference>
<proteinExistence type="predicted"/>
<keyword evidence="6 7" id="KW-0472">Membrane</keyword>
<evidence type="ECO:0000313" key="10">
    <source>
        <dbReference type="Proteomes" id="UP000199476"/>
    </source>
</evidence>
<evidence type="ECO:0000256" key="1">
    <source>
        <dbReference type="ARBA" id="ARBA00004429"/>
    </source>
</evidence>
<organism evidence="9 10">
    <name type="scientific">Halarsenatibacter silvermanii</name>
    <dbReference type="NCBI Taxonomy" id="321763"/>
    <lineage>
        <taxon>Bacteria</taxon>
        <taxon>Bacillati</taxon>
        <taxon>Bacillota</taxon>
        <taxon>Clostridia</taxon>
        <taxon>Halanaerobiales</taxon>
        <taxon>Halarsenatibacteraceae</taxon>
        <taxon>Halarsenatibacter</taxon>
    </lineage>
</organism>
<evidence type="ECO:0000256" key="7">
    <source>
        <dbReference type="SAM" id="Phobius"/>
    </source>
</evidence>
<reference evidence="9 10" key="1">
    <citation type="submission" date="2016-10" db="EMBL/GenBank/DDBJ databases">
        <authorList>
            <person name="de Groot N.N."/>
        </authorList>
    </citation>
    <scope>NUCLEOTIDE SEQUENCE [LARGE SCALE GENOMIC DNA]</scope>
    <source>
        <strain evidence="9 10">SLAS-1</strain>
    </source>
</reference>
<dbReference type="GO" id="GO:0022857">
    <property type="term" value="F:transmembrane transporter activity"/>
    <property type="evidence" value="ECO:0007669"/>
    <property type="project" value="TreeGrafter"/>
</dbReference>
<dbReference type="Pfam" id="PF06808">
    <property type="entry name" value="DctM"/>
    <property type="match status" value="1"/>
</dbReference>
<feature type="transmembrane region" description="Helical" evidence="7">
    <location>
        <begin position="278"/>
        <end position="303"/>
    </location>
</feature>
<dbReference type="PANTHER" id="PTHR33362:SF2">
    <property type="entry name" value="TRAP TRANSPORTER LARGE PERMEASE PROTEIN"/>
    <property type="match status" value="1"/>
</dbReference>
<accession>A0A1G9MT26</accession>
<feature type="transmembrane region" description="Helical" evidence="7">
    <location>
        <begin position="403"/>
        <end position="423"/>
    </location>
</feature>
<evidence type="ECO:0000256" key="2">
    <source>
        <dbReference type="ARBA" id="ARBA00022475"/>
    </source>
</evidence>
<evidence type="ECO:0000256" key="3">
    <source>
        <dbReference type="ARBA" id="ARBA00022519"/>
    </source>
</evidence>
<evidence type="ECO:0000313" key="9">
    <source>
        <dbReference type="EMBL" id="SDL77390.1"/>
    </source>
</evidence>
<protein>
    <submittedName>
        <fullName evidence="9">TRAP transporter, DctM subunit</fullName>
    </submittedName>
</protein>
<keyword evidence="4 7" id="KW-0812">Transmembrane</keyword>